<dbReference type="RefSeq" id="WP_110232702.1">
    <property type="nucleotide sequence ID" value="NZ_CP023994.1"/>
</dbReference>
<evidence type="ECO:0000313" key="3">
    <source>
        <dbReference type="EMBL" id="AWR20784.1"/>
    </source>
</evidence>
<dbReference type="SUPFAM" id="SSF89447">
    <property type="entry name" value="AbrB/MazE/MraZ-like"/>
    <property type="match status" value="1"/>
</dbReference>
<dbReference type="InterPro" id="IPR037914">
    <property type="entry name" value="SpoVT-AbrB_sf"/>
</dbReference>
<dbReference type="PROSITE" id="PS51740">
    <property type="entry name" value="SPOVT_ABRB"/>
    <property type="match status" value="1"/>
</dbReference>
<organism evidence="3 4">
    <name type="scientific">Aurantimicrobium photophilum</name>
    <dbReference type="NCBI Taxonomy" id="1987356"/>
    <lineage>
        <taxon>Bacteria</taxon>
        <taxon>Bacillati</taxon>
        <taxon>Actinomycetota</taxon>
        <taxon>Actinomycetes</taxon>
        <taxon>Micrococcales</taxon>
        <taxon>Microbacteriaceae</taxon>
        <taxon>Aurantimicrobium</taxon>
    </lineage>
</organism>
<keyword evidence="1" id="KW-0238">DNA-binding</keyword>
<gene>
    <name evidence="3" type="ORF">AURMO_00165</name>
</gene>
<keyword evidence="4" id="KW-1185">Reference proteome</keyword>
<dbReference type="EMBL" id="CP023994">
    <property type="protein sequence ID" value="AWR20784.1"/>
    <property type="molecule type" value="Genomic_DNA"/>
</dbReference>
<feature type="domain" description="SpoVT-AbrB" evidence="2">
    <location>
        <begin position="2"/>
        <end position="48"/>
    </location>
</feature>
<dbReference type="KEGG" id="aum:AURMO_00165"/>
<proteinExistence type="predicted"/>
<evidence type="ECO:0000256" key="1">
    <source>
        <dbReference type="PROSITE-ProRule" id="PRU01076"/>
    </source>
</evidence>
<dbReference type="InterPro" id="IPR007159">
    <property type="entry name" value="SpoVT-AbrB_dom"/>
</dbReference>
<name>A0A2Z3RXA8_9MICO</name>
<dbReference type="GO" id="GO:0003677">
    <property type="term" value="F:DNA binding"/>
    <property type="evidence" value="ECO:0007669"/>
    <property type="project" value="UniProtKB-UniRule"/>
</dbReference>
<evidence type="ECO:0000313" key="4">
    <source>
        <dbReference type="Proteomes" id="UP000246894"/>
    </source>
</evidence>
<protein>
    <submittedName>
        <fullName evidence="3">SpoVT / AbrB like domain protein</fullName>
    </submittedName>
</protein>
<dbReference type="Pfam" id="PF04014">
    <property type="entry name" value="MazE_antitoxin"/>
    <property type="match status" value="1"/>
</dbReference>
<sequence length="91" mass="10257">MSTYINVRDRGQISLPAAIRKKFHLDEPGAQVELIERNGEIVLRPMLPIPADQAWFWTKEWQEGERIAGEEAAAGLGTVYNSGEEFLDSLK</sequence>
<dbReference type="OrthoDB" id="199763at2"/>
<dbReference type="NCBIfam" id="TIGR01439">
    <property type="entry name" value="lp_hng_hel_AbrB"/>
    <property type="match status" value="1"/>
</dbReference>
<dbReference type="SMART" id="SM00966">
    <property type="entry name" value="SpoVT_AbrB"/>
    <property type="match status" value="1"/>
</dbReference>
<reference evidence="3 4" key="1">
    <citation type="submission" date="2017-10" db="EMBL/GenBank/DDBJ databases">
        <title>Genome of an Actinobacterium that displays light-enhanced growth.</title>
        <authorList>
            <person name="Maresca J.A."/>
            <person name="Hempel P."/>
            <person name="Shevchenko O."/>
            <person name="Miller K.J."/>
            <person name="Hahn M.W."/>
        </authorList>
    </citation>
    <scope>NUCLEOTIDE SEQUENCE [LARGE SCALE GENOMIC DNA]</scope>
    <source>
        <strain evidence="3 4">MWH-Mo1</strain>
    </source>
</reference>
<dbReference type="AlphaFoldDB" id="A0A2Z3RXA8"/>
<dbReference type="Proteomes" id="UP000246894">
    <property type="component" value="Chromosome"/>
</dbReference>
<dbReference type="Gene3D" id="2.10.260.10">
    <property type="match status" value="1"/>
</dbReference>
<accession>A0A2Z3RXA8</accession>
<evidence type="ECO:0000259" key="2">
    <source>
        <dbReference type="PROSITE" id="PS51740"/>
    </source>
</evidence>